<dbReference type="SUPFAM" id="SSF53850">
    <property type="entry name" value="Periplasmic binding protein-like II"/>
    <property type="match status" value="1"/>
</dbReference>
<dbReference type="AlphaFoldDB" id="A0A5K7ZY26"/>
<dbReference type="InterPro" id="IPR001638">
    <property type="entry name" value="Solute-binding_3/MltF_N"/>
</dbReference>
<organism evidence="3 4">
    <name type="scientific">Desulfosarcina ovata subsp. sediminis</name>
    <dbReference type="NCBI Taxonomy" id="885957"/>
    <lineage>
        <taxon>Bacteria</taxon>
        <taxon>Pseudomonadati</taxon>
        <taxon>Thermodesulfobacteriota</taxon>
        <taxon>Desulfobacteria</taxon>
        <taxon>Desulfobacterales</taxon>
        <taxon>Desulfosarcinaceae</taxon>
        <taxon>Desulfosarcina</taxon>
    </lineage>
</organism>
<dbReference type="Pfam" id="PF00497">
    <property type="entry name" value="SBP_bac_3"/>
    <property type="match status" value="1"/>
</dbReference>
<evidence type="ECO:0000259" key="2">
    <source>
        <dbReference type="SMART" id="SM00062"/>
    </source>
</evidence>
<protein>
    <submittedName>
        <fullName evidence="3">Amino acid ABC transporter substrate-binding protein</fullName>
    </submittedName>
</protein>
<dbReference type="PANTHER" id="PTHR35936:SF35">
    <property type="entry name" value="L-CYSTINE-BINDING PROTEIN TCYJ"/>
    <property type="match status" value="1"/>
</dbReference>
<accession>A0A5K7ZY26</accession>
<dbReference type="EMBL" id="AP021876">
    <property type="protein sequence ID" value="BBO85054.1"/>
    <property type="molecule type" value="Genomic_DNA"/>
</dbReference>
<gene>
    <name evidence="3" type="ORF">DSCO28_56200</name>
</gene>
<dbReference type="Proteomes" id="UP000425960">
    <property type="component" value="Chromosome"/>
</dbReference>
<dbReference type="KEGG" id="dov:DSCO28_56200"/>
<keyword evidence="1" id="KW-0732">Signal</keyword>
<dbReference type="PANTHER" id="PTHR35936">
    <property type="entry name" value="MEMBRANE-BOUND LYTIC MUREIN TRANSGLYCOSYLASE F"/>
    <property type="match status" value="1"/>
</dbReference>
<evidence type="ECO:0000313" key="3">
    <source>
        <dbReference type="EMBL" id="BBO85054.1"/>
    </source>
</evidence>
<name>A0A5K7ZY26_9BACT</name>
<proteinExistence type="predicted"/>
<sequence length="240" mass="27033">MAFNHTISKPWKWKKNGEYVGPFIDVMNQVADRSGFRVALKPLPWKRALMAMEAGLVDGSFGGYKTPEREAFAVFLDMPIGWSILSIYVRAGEEFPFGKVEDLYGKEIGIVRGYTTSPEFDAAVHQKKIHIEETSNYVGLIRMLNAHRIEGIVGATSTIQAHLIDMGWADKFGRLPNPITEPKPIYICISKNSKIPHREKIIARMNQAMMDMAKEAAFGKIAQKYGYDKCVVFGCIPKTR</sequence>
<evidence type="ECO:0000313" key="4">
    <source>
        <dbReference type="Proteomes" id="UP000425960"/>
    </source>
</evidence>
<evidence type="ECO:0000256" key="1">
    <source>
        <dbReference type="ARBA" id="ARBA00022729"/>
    </source>
</evidence>
<dbReference type="Gene3D" id="3.40.190.10">
    <property type="entry name" value="Periplasmic binding protein-like II"/>
    <property type="match status" value="2"/>
</dbReference>
<dbReference type="SMART" id="SM00062">
    <property type="entry name" value="PBPb"/>
    <property type="match status" value="1"/>
</dbReference>
<feature type="domain" description="Solute-binding protein family 3/N-terminal" evidence="2">
    <location>
        <begin position="2"/>
        <end position="229"/>
    </location>
</feature>
<reference evidence="3 4" key="1">
    <citation type="submission" date="2019-11" db="EMBL/GenBank/DDBJ databases">
        <title>Comparative genomics of hydrocarbon-degrading Desulfosarcina strains.</title>
        <authorList>
            <person name="Watanabe M."/>
            <person name="Kojima H."/>
            <person name="Fukui M."/>
        </authorList>
    </citation>
    <scope>NUCLEOTIDE SEQUENCE [LARGE SCALE GENOMIC DNA]</scope>
    <source>
        <strain evidence="3 4">28bB2T</strain>
    </source>
</reference>